<dbReference type="GO" id="GO:0016887">
    <property type="term" value="F:ATP hydrolysis activity"/>
    <property type="evidence" value="ECO:0007669"/>
    <property type="project" value="InterPro"/>
</dbReference>
<feature type="domain" description="AAA+ ATPase" evidence="7">
    <location>
        <begin position="178"/>
        <end position="319"/>
    </location>
</feature>
<keyword evidence="9" id="KW-0131">Cell cycle</keyword>
<dbReference type="Pfam" id="PF00004">
    <property type="entry name" value="AAA"/>
    <property type="match status" value="1"/>
</dbReference>
<dbReference type="InterPro" id="IPR027417">
    <property type="entry name" value="P-loop_NTPase"/>
</dbReference>
<dbReference type="InterPro" id="IPR050304">
    <property type="entry name" value="MT-severing_AAA_ATPase"/>
</dbReference>
<dbReference type="SMART" id="SM00382">
    <property type="entry name" value="AAA"/>
    <property type="match status" value="1"/>
</dbReference>
<dbReference type="SUPFAM" id="SSF116846">
    <property type="entry name" value="MIT domain"/>
    <property type="match status" value="1"/>
</dbReference>
<keyword evidence="9" id="KW-0132">Cell division</keyword>
<reference evidence="10" key="1">
    <citation type="submission" date="2018-01" db="EMBL/GenBank/DDBJ databases">
        <authorList>
            <person name="Kerou L M."/>
        </authorList>
    </citation>
    <scope>NUCLEOTIDE SEQUENCE [LARGE SCALE GENOMIC DNA]</scope>
    <source>
        <strain evidence="10">SCU2</strain>
    </source>
</reference>
<evidence type="ECO:0000313" key="9">
    <source>
        <dbReference type="EMBL" id="SPC34641.1"/>
    </source>
</evidence>
<evidence type="ECO:0000256" key="4">
    <source>
        <dbReference type="ARBA" id="ARBA00022741"/>
    </source>
</evidence>
<dbReference type="SUPFAM" id="SSF52540">
    <property type="entry name" value="P-loop containing nucleoside triphosphate hydrolases"/>
    <property type="match status" value="1"/>
</dbReference>
<evidence type="ECO:0000259" key="8">
    <source>
        <dbReference type="SMART" id="SM00745"/>
    </source>
</evidence>
<dbReference type="Proteomes" id="UP000236248">
    <property type="component" value="Chromosome NCAV"/>
</dbReference>
<sequence>MTLAPQELENIASKHAAEAIKLDSQGAKPHAILHYQKAVDALLKLVHLYPDYKLNKIYVERAKAYQNRIKALQESRGLDGMHDMVNGDKGSSKGSEQANTAISKVRHDSVGGERSNGNGLSSNDTNVEILKADFDDLVLKDKPNVKWDEVIGLDDAKRALRESIIYPTQRPDLFPLGWPKGILLYGPPGNGKTLLAAATASEIEGYFINVDAASMMSKWLGEAEKNVAKLFSMARRVVSKENVPVILFIDEVDSLLGTRSNEIGGEVRVKNQFLTEMDGITSKSGKSPIYVIGATNKPWSLDWPFLRRFQKRIYVGLPDYNARLQMFRSYTAQLNIDPSLKLEDLAKITEGYSASDIRDICQGVQLKVVNELFESGKAFDGNAQTRSIGMNDFKEILKNRKPSVSQEMIKAYLRWTEQFKAL</sequence>
<evidence type="ECO:0000256" key="6">
    <source>
        <dbReference type="SAM" id="MobiDB-lite"/>
    </source>
</evidence>
<dbReference type="GeneID" id="41595466"/>
<dbReference type="FunFam" id="3.40.50.300:FF:001054">
    <property type="entry name" value="ATPase, AAA family, putative"/>
    <property type="match status" value="1"/>
</dbReference>
<dbReference type="PANTHER" id="PTHR23074">
    <property type="entry name" value="AAA DOMAIN-CONTAINING"/>
    <property type="match status" value="1"/>
</dbReference>
<feature type="region of interest" description="Disordered" evidence="6">
    <location>
        <begin position="80"/>
        <end position="122"/>
    </location>
</feature>
<keyword evidence="5" id="KW-0067">ATP-binding</keyword>
<evidence type="ECO:0000256" key="5">
    <source>
        <dbReference type="ARBA" id="ARBA00022840"/>
    </source>
</evidence>
<dbReference type="Pfam" id="PF09336">
    <property type="entry name" value="Vps4_C"/>
    <property type="match status" value="1"/>
</dbReference>
<keyword evidence="3" id="KW-0963">Cytoplasm</keyword>
<evidence type="ECO:0000313" key="10">
    <source>
        <dbReference type="Proteomes" id="UP000236248"/>
    </source>
</evidence>
<evidence type="ECO:0000259" key="7">
    <source>
        <dbReference type="SMART" id="SM00382"/>
    </source>
</evidence>
<dbReference type="GO" id="GO:0005524">
    <property type="term" value="F:ATP binding"/>
    <property type="evidence" value="ECO:0007669"/>
    <property type="project" value="UniProtKB-KW"/>
</dbReference>
<keyword evidence="4" id="KW-0547">Nucleotide-binding</keyword>
<dbReference type="GO" id="GO:0016020">
    <property type="term" value="C:membrane"/>
    <property type="evidence" value="ECO:0007669"/>
    <property type="project" value="UniProtKB-SubCell"/>
</dbReference>
<name>A0A2K5ASM3_9ARCH</name>
<dbReference type="InterPro" id="IPR003593">
    <property type="entry name" value="AAA+_ATPase"/>
</dbReference>
<gene>
    <name evidence="9" type="primary">cdvC</name>
    <name evidence="9" type="ORF">NCAV_1475</name>
</gene>
<proteinExistence type="predicted"/>
<dbReference type="GO" id="GO:0005737">
    <property type="term" value="C:cytoplasm"/>
    <property type="evidence" value="ECO:0007669"/>
    <property type="project" value="UniProtKB-SubCell"/>
</dbReference>
<dbReference type="KEGG" id="ncv:NCAV_1475"/>
<dbReference type="InterPro" id="IPR007330">
    <property type="entry name" value="MIT_dom"/>
</dbReference>
<evidence type="ECO:0000256" key="3">
    <source>
        <dbReference type="ARBA" id="ARBA00022490"/>
    </source>
</evidence>
<dbReference type="RefSeq" id="WP_103286742.1">
    <property type="nucleotide sequence ID" value="NZ_LT981265.1"/>
</dbReference>
<dbReference type="AlphaFoldDB" id="A0A2K5ASM3"/>
<dbReference type="CDD" id="cd19509">
    <property type="entry name" value="RecA-like_VPS4-like"/>
    <property type="match status" value="1"/>
</dbReference>
<feature type="domain" description="MIT" evidence="8">
    <location>
        <begin position="5"/>
        <end position="80"/>
    </location>
</feature>
<dbReference type="SMART" id="SM00745">
    <property type="entry name" value="MIT"/>
    <property type="match status" value="1"/>
</dbReference>
<accession>A0A2K5ASM3</accession>
<dbReference type="Gene3D" id="1.10.8.60">
    <property type="match status" value="1"/>
</dbReference>
<dbReference type="InterPro" id="IPR015415">
    <property type="entry name" value="Spast_Vps4_C"/>
</dbReference>
<dbReference type="Gene3D" id="3.40.50.300">
    <property type="entry name" value="P-loop containing nucleotide triphosphate hydrolases"/>
    <property type="match status" value="1"/>
</dbReference>
<evidence type="ECO:0000256" key="2">
    <source>
        <dbReference type="ARBA" id="ARBA00004496"/>
    </source>
</evidence>
<comment type="subcellular location">
    <subcellularLocation>
        <location evidence="2">Cytoplasm</location>
    </subcellularLocation>
    <subcellularLocation>
        <location evidence="1">Membrane</location>
    </subcellularLocation>
</comment>
<dbReference type="InterPro" id="IPR036181">
    <property type="entry name" value="MIT_dom_sf"/>
</dbReference>
<evidence type="ECO:0000256" key="1">
    <source>
        <dbReference type="ARBA" id="ARBA00004370"/>
    </source>
</evidence>
<protein>
    <submittedName>
        <fullName evidence="9">Cell division protein C</fullName>
    </submittedName>
</protein>
<dbReference type="InterPro" id="IPR003959">
    <property type="entry name" value="ATPase_AAA_core"/>
</dbReference>
<dbReference type="PANTHER" id="PTHR23074:SF83">
    <property type="entry name" value="VACUOLAR PROTEIN SORTING-ASSOCIATED PROTEIN 4A"/>
    <property type="match status" value="1"/>
</dbReference>
<feature type="compositionally biased region" description="Polar residues" evidence="6">
    <location>
        <begin position="92"/>
        <end position="102"/>
    </location>
</feature>
<dbReference type="GO" id="GO:0051301">
    <property type="term" value="P:cell division"/>
    <property type="evidence" value="ECO:0007669"/>
    <property type="project" value="UniProtKB-KW"/>
</dbReference>
<keyword evidence="10" id="KW-1185">Reference proteome</keyword>
<dbReference type="EMBL" id="LT981265">
    <property type="protein sequence ID" value="SPC34641.1"/>
    <property type="molecule type" value="Genomic_DNA"/>
</dbReference>
<dbReference type="Gene3D" id="1.20.58.80">
    <property type="entry name" value="Phosphotransferase system, lactose/cellobiose-type IIA subunit"/>
    <property type="match status" value="1"/>
</dbReference>
<organism evidence="9 10">
    <name type="scientific">Candidatus Nitrosocaldus cavascurensis</name>
    <dbReference type="NCBI Taxonomy" id="2058097"/>
    <lineage>
        <taxon>Archaea</taxon>
        <taxon>Nitrososphaerota</taxon>
        <taxon>Nitrososphaeria</taxon>
        <taxon>Candidatus Nitrosocaldales</taxon>
        <taxon>Candidatus Nitrosocaldaceae</taxon>
        <taxon>Candidatus Nitrosocaldus</taxon>
    </lineage>
</organism>